<dbReference type="AlphaFoldDB" id="A0A143PKS8"/>
<dbReference type="STRING" id="1855912.LuPra_01902"/>
<dbReference type="Proteomes" id="UP000076079">
    <property type="component" value="Chromosome"/>
</dbReference>
<proteinExistence type="predicted"/>
<dbReference type="OrthoDB" id="129664at2"/>
<organism evidence="2 3">
    <name type="scientific">Luteitalea pratensis</name>
    <dbReference type="NCBI Taxonomy" id="1855912"/>
    <lineage>
        <taxon>Bacteria</taxon>
        <taxon>Pseudomonadati</taxon>
        <taxon>Acidobacteriota</taxon>
        <taxon>Vicinamibacteria</taxon>
        <taxon>Vicinamibacterales</taxon>
        <taxon>Vicinamibacteraceae</taxon>
        <taxon>Luteitalea</taxon>
    </lineage>
</organism>
<feature type="region of interest" description="Disordered" evidence="1">
    <location>
        <begin position="130"/>
        <end position="154"/>
    </location>
</feature>
<gene>
    <name evidence="2" type="ORF">LuPra_01902</name>
</gene>
<name>A0A143PKS8_LUTPR</name>
<dbReference type="EMBL" id="CP015136">
    <property type="protein sequence ID" value="AMY08698.1"/>
    <property type="molecule type" value="Genomic_DNA"/>
</dbReference>
<feature type="region of interest" description="Disordered" evidence="1">
    <location>
        <begin position="1"/>
        <end position="49"/>
    </location>
</feature>
<feature type="compositionally biased region" description="Low complexity" evidence="1">
    <location>
        <begin position="132"/>
        <end position="143"/>
    </location>
</feature>
<feature type="compositionally biased region" description="Basic and acidic residues" evidence="1">
    <location>
        <begin position="1"/>
        <end position="28"/>
    </location>
</feature>
<keyword evidence="3" id="KW-1185">Reference proteome</keyword>
<sequence>MSERKYRQHGYQDDDRDRARQPDRDRRPPPAPGAPAATRRLSSEGARNPNLMGYHEVVKCARCGAPVDPAILSLSTCARCGQSLHSCAQCAYFDTSATFECAQKIPARISPKDAANDCTLFAVRASWERETSSTASAAPSPESSAKKAFDDLFK</sequence>
<dbReference type="RefSeq" id="WP_110170517.1">
    <property type="nucleotide sequence ID" value="NZ_CP015136.1"/>
</dbReference>
<evidence type="ECO:0000313" key="2">
    <source>
        <dbReference type="EMBL" id="AMY08698.1"/>
    </source>
</evidence>
<dbReference type="KEGG" id="abac:LuPra_01902"/>
<evidence type="ECO:0000313" key="3">
    <source>
        <dbReference type="Proteomes" id="UP000076079"/>
    </source>
</evidence>
<protein>
    <submittedName>
        <fullName evidence="2">Uncharacterized protein</fullName>
    </submittedName>
</protein>
<evidence type="ECO:0000256" key="1">
    <source>
        <dbReference type="SAM" id="MobiDB-lite"/>
    </source>
</evidence>
<reference evidence="3" key="2">
    <citation type="submission" date="2016-04" db="EMBL/GenBank/DDBJ databases">
        <title>First Complete Genome Sequence of a Subdivision 6 Acidobacterium.</title>
        <authorList>
            <person name="Huang S."/>
            <person name="Vieira S."/>
            <person name="Bunk B."/>
            <person name="Riedel T."/>
            <person name="Sproeer C."/>
            <person name="Overmann J."/>
        </authorList>
    </citation>
    <scope>NUCLEOTIDE SEQUENCE [LARGE SCALE GENOMIC DNA]</scope>
    <source>
        <strain evidence="3">DSM 100886 HEG_-6_39</strain>
    </source>
</reference>
<feature type="compositionally biased region" description="Basic and acidic residues" evidence="1">
    <location>
        <begin position="144"/>
        <end position="154"/>
    </location>
</feature>
<accession>A0A143PKS8</accession>
<reference evidence="2 3" key="1">
    <citation type="journal article" date="2016" name="Genome Announc.">
        <title>First Complete Genome Sequence of a Subdivision 6 Acidobacterium Strain.</title>
        <authorList>
            <person name="Huang S."/>
            <person name="Vieira S."/>
            <person name="Bunk B."/>
            <person name="Riedel T."/>
            <person name="Sproer C."/>
            <person name="Overmann J."/>
        </authorList>
    </citation>
    <scope>NUCLEOTIDE SEQUENCE [LARGE SCALE GENOMIC DNA]</scope>
    <source>
        <strain evidence="3">DSM 100886 HEG_-6_39</strain>
    </source>
</reference>